<feature type="non-terminal residue" evidence="7">
    <location>
        <position position="229"/>
    </location>
</feature>
<dbReference type="AlphaFoldDB" id="A0A1E7FP46"/>
<evidence type="ECO:0000259" key="6">
    <source>
        <dbReference type="Pfam" id="PF02492"/>
    </source>
</evidence>
<protein>
    <submittedName>
        <fullName evidence="7">Urease accessory protein UreG</fullName>
    </submittedName>
</protein>
<dbReference type="Pfam" id="PF02492">
    <property type="entry name" value="cobW"/>
    <property type="match status" value="1"/>
</dbReference>
<evidence type="ECO:0000256" key="1">
    <source>
        <dbReference type="ARBA" id="ARBA00005732"/>
    </source>
</evidence>
<evidence type="ECO:0000313" key="7">
    <source>
        <dbReference type="EMBL" id="OEU19573.1"/>
    </source>
</evidence>
<dbReference type="Proteomes" id="UP000095751">
    <property type="component" value="Unassembled WGS sequence"/>
</dbReference>
<dbReference type="InterPro" id="IPR004400">
    <property type="entry name" value="UreG"/>
</dbReference>
<dbReference type="GO" id="GO:0043419">
    <property type="term" value="P:urea catabolic process"/>
    <property type="evidence" value="ECO:0007669"/>
    <property type="project" value="InterPro"/>
</dbReference>
<keyword evidence="2" id="KW-0547">Nucleotide-binding</keyword>
<dbReference type="PIRSF" id="PIRSF005624">
    <property type="entry name" value="Ni-bind_GTPase"/>
    <property type="match status" value="1"/>
</dbReference>
<feature type="domain" description="CobW/HypB/UreG nucleotide-binding" evidence="6">
    <location>
        <begin position="4"/>
        <end position="192"/>
    </location>
</feature>
<dbReference type="InterPro" id="IPR027417">
    <property type="entry name" value="P-loop_NTPase"/>
</dbReference>
<dbReference type="SUPFAM" id="SSF52540">
    <property type="entry name" value="P-loop containing nucleoside triphosphate hydrolases"/>
    <property type="match status" value="1"/>
</dbReference>
<name>A0A1E7FP46_9STRA</name>
<keyword evidence="8" id="KW-1185">Reference proteome</keyword>
<organism evidence="7 8">
    <name type="scientific">Fragilariopsis cylindrus CCMP1102</name>
    <dbReference type="NCBI Taxonomy" id="635003"/>
    <lineage>
        <taxon>Eukaryota</taxon>
        <taxon>Sar</taxon>
        <taxon>Stramenopiles</taxon>
        <taxon>Ochrophyta</taxon>
        <taxon>Bacillariophyta</taxon>
        <taxon>Bacillariophyceae</taxon>
        <taxon>Bacillariophycidae</taxon>
        <taxon>Bacillariales</taxon>
        <taxon>Bacillariaceae</taxon>
        <taxon>Fragilariopsis</taxon>
    </lineage>
</organism>
<keyword evidence="5" id="KW-0143">Chaperone</keyword>
<dbReference type="EMBL" id="KV784355">
    <property type="protein sequence ID" value="OEU19573.1"/>
    <property type="molecule type" value="Genomic_DNA"/>
</dbReference>
<dbReference type="GO" id="GO:0003924">
    <property type="term" value="F:GTPase activity"/>
    <property type="evidence" value="ECO:0007669"/>
    <property type="project" value="InterPro"/>
</dbReference>
<evidence type="ECO:0000256" key="5">
    <source>
        <dbReference type="ARBA" id="ARBA00023186"/>
    </source>
</evidence>
<dbReference type="PANTHER" id="PTHR31715:SF0">
    <property type="entry name" value="UREASE ACCESSORY PROTEIN G"/>
    <property type="match status" value="1"/>
</dbReference>
<dbReference type="InterPro" id="IPR003495">
    <property type="entry name" value="CobW/HypB/UreG_nucleotide-bd"/>
</dbReference>
<gene>
    <name evidence="7" type="ORF">FRACYDRAFT_162048</name>
</gene>
<evidence type="ECO:0000256" key="2">
    <source>
        <dbReference type="ARBA" id="ARBA00022741"/>
    </source>
</evidence>
<evidence type="ECO:0000313" key="8">
    <source>
        <dbReference type="Proteomes" id="UP000095751"/>
    </source>
</evidence>
<dbReference type="GO" id="GO:0005525">
    <property type="term" value="F:GTP binding"/>
    <property type="evidence" value="ECO:0007669"/>
    <property type="project" value="UniProtKB-KW"/>
</dbReference>
<dbReference type="InParanoid" id="A0A1E7FP46"/>
<proteinExistence type="inferred from homology"/>
<dbReference type="PANTHER" id="PTHR31715">
    <property type="entry name" value="UREASE ACCESSORY PROTEIN G"/>
    <property type="match status" value="1"/>
</dbReference>
<keyword evidence="4" id="KW-0342">GTP-binding</keyword>
<dbReference type="Gene3D" id="3.40.50.300">
    <property type="entry name" value="P-loop containing nucleotide triphosphate hydrolases"/>
    <property type="match status" value="1"/>
</dbReference>
<keyword evidence="3" id="KW-0996">Nickel insertion</keyword>
<evidence type="ECO:0000256" key="3">
    <source>
        <dbReference type="ARBA" id="ARBA00022988"/>
    </source>
</evidence>
<dbReference type="GO" id="GO:0016151">
    <property type="term" value="F:nickel cation binding"/>
    <property type="evidence" value="ECO:0007669"/>
    <property type="project" value="InterPro"/>
</dbReference>
<accession>A0A1E7FP46</accession>
<dbReference type="OrthoDB" id="10063137at2759"/>
<reference evidence="7 8" key="1">
    <citation type="submission" date="2016-09" db="EMBL/GenBank/DDBJ databases">
        <title>Extensive genetic diversity and differential bi-allelic expression allows diatom success in the polar Southern Ocean.</title>
        <authorList>
            <consortium name="DOE Joint Genome Institute"/>
            <person name="Mock T."/>
            <person name="Otillar R.P."/>
            <person name="Strauss J."/>
            <person name="Dupont C."/>
            <person name="Frickenhaus S."/>
            <person name="Maumus F."/>
            <person name="Mcmullan M."/>
            <person name="Sanges R."/>
            <person name="Schmutz J."/>
            <person name="Toseland A."/>
            <person name="Valas R."/>
            <person name="Veluchamy A."/>
            <person name="Ward B.J."/>
            <person name="Allen A."/>
            <person name="Barry K."/>
            <person name="Falciatore A."/>
            <person name="Ferrante M."/>
            <person name="Fortunato A.E."/>
            <person name="Gloeckner G."/>
            <person name="Gruber A."/>
            <person name="Hipkin R."/>
            <person name="Janech M."/>
            <person name="Kroth P."/>
            <person name="Leese F."/>
            <person name="Lindquist E."/>
            <person name="Lyon B.R."/>
            <person name="Martin J."/>
            <person name="Mayer C."/>
            <person name="Parker M."/>
            <person name="Quesneville H."/>
            <person name="Raymond J."/>
            <person name="Uhlig C."/>
            <person name="Valentin K.U."/>
            <person name="Worden A.Z."/>
            <person name="Armbrust E.V."/>
            <person name="Bowler C."/>
            <person name="Green B."/>
            <person name="Moulton V."/>
            <person name="Van Oosterhout C."/>
            <person name="Grigoriev I."/>
        </authorList>
    </citation>
    <scope>NUCLEOTIDE SEQUENCE [LARGE SCALE GENOMIC DNA]</scope>
    <source>
        <strain evidence="7 8">CCMP1102</strain>
    </source>
</reference>
<dbReference type="KEGG" id="fcy:FRACYDRAFT_162048"/>
<dbReference type="NCBIfam" id="TIGR00101">
    <property type="entry name" value="ureG"/>
    <property type="match status" value="1"/>
</dbReference>
<comment type="similarity">
    <text evidence="1">Belongs to the SIMIBI class G3E GTPase family. UreG subfamily.</text>
</comment>
<sequence length="229" mass="24119">RGFTVGIGGPVGSGKTALVLALIKRLASKANKANSDIELKYPRIGVVTNDIFTQEDAQFLHKNQDALDAKYIKAVETGGCPHAAIREDVSANLTACEDLTKLVLLDGNNSNPNLPPLILCESGGDNLAAAFSNELADLTLYVIDVAGGDKVPRKGGPGITQSDLLIINKIDLADAVGASLEVMERDANLMRQSSGTGEVTVGPTVFASVKNGTSLDEIENFVLDEYHKA</sequence>
<evidence type="ECO:0000256" key="4">
    <source>
        <dbReference type="ARBA" id="ARBA00023134"/>
    </source>
</evidence>
<feature type="non-terminal residue" evidence="7">
    <location>
        <position position="1"/>
    </location>
</feature>